<reference evidence="1" key="1">
    <citation type="submission" date="2020-04" db="EMBL/GenBank/DDBJ databases">
        <authorList>
            <person name="Alioto T."/>
            <person name="Alioto T."/>
            <person name="Gomez Garrido J."/>
        </authorList>
    </citation>
    <scope>NUCLEOTIDE SEQUENCE</scope>
    <source>
        <strain evidence="1">A484AB</strain>
    </source>
</reference>
<dbReference type="AlphaFoldDB" id="A0A6S7IUT7"/>
<dbReference type="PANTHER" id="PTHR47331">
    <property type="entry name" value="PHD-TYPE DOMAIN-CONTAINING PROTEIN"/>
    <property type="match status" value="1"/>
</dbReference>
<protein>
    <submittedName>
        <fullName evidence="1">Uncharacterized protein</fullName>
    </submittedName>
</protein>
<dbReference type="OrthoDB" id="8038274at2759"/>
<keyword evidence="2" id="KW-1185">Reference proteome</keyword>
<evidence type="ECO:0000313" key="1">
    <source>
        <dbReference type="EMBL" id="CAB4009352.1"/>
    </source>
</evidence>
<dbReference type="Proteomes" id="UP001152795">
    <property type="component" value="Unassembled WGS sequence"/>
</dbReference>
<name>A0A6S7IUT7_PARCT</name>
<accession>A0A6S7IUT7</accession>
<evidence type="ECO:0000313" key="2">
    <source>
        <dbReference type="Proteomes" id="UP001152795"/>
    </source>
</evidence>
<dbReference type="EMBL" id="CACRXK020006426">
    <property type="protein sequence ID" value="CAB4009352.1"/>
    <property type="molecule type" value="Genomic_DNA"/>
</dbReference>
<sequence>MAKTRRECTEIKASSKRGKQQESTDFNTWFADASQLAVCAAVYVLVTYNDGKTCHNLLVSKSRVAPKKVSIPSLELVAAHTLAKLLGHVNHSLSSLDILKENQLWSDSLTVLYWLANMGTSSMYVRNRVKAIHDLGNFTWD</sequence>
<organism evidence="1 2">
    <name type="scientific">Paramuricea clavata</name>
    <name type="common">Red gorgonian</name>
    <name type="synonym">Violescent sea-whip</name>
    <dbReference type="NCBI Taxonomy" id="317549"/>
    <lineage>
        <taxon>Eukaryota</taxon>
        <taxon>Metazoa</taxon>
        <taxon>Cnidaria</taxon>
        <taxon>Anthozoa</taxon>
        <taxon>Octocorallia</taxon>
        <taxon>Malacalcyonacea</taxon>
        <taxon>Plexauridae</taxon>
        <taxon>Paramuricea</taxon>
    </lineage>
</organism>
<proteinExistence type="predicted"/>
<dbReference type="Pfam" id="PF05380">
    <property type="entry name" value="Peptidase_A17"/>
    <property type="match status" value="1"/>
</dbReference>
<comment type="caution">
    <text evidence="1">The sequence shown here is derived from an EMBL/GenBank/DDBJ whole genome shotgun (WGS) entry which is preliminary data.</text>
</comment>
<dbReference type="InterPro" id="IPR008042">
    <property type="entry name" value="Retrotrans_Pao"/>
</dbReference>
<gene>
    <name evidence="1" type="ORF">PACLA_8A061637</name>
</gene>